<dbReference type="Gene3D" id="3.40.50.150">
    <property type="entry name" value="Vaccinia Virus protein VP39"/>
    <property type="match status" value="1"/>
</dbReference>
<evidence type="ECO:0000313" key="3">
    <source>
        <dbReference type="EMBL" id="MEK7952613.1"/>
    </source>
</evidence>
<dbReference type="CDD" id="cd02440">
    <property type="entry name" value="AdoMet_MTases"/>
    <property type="match status" value="1"/>
</dbReference>
<evidence type="ECO:0000259" key="2">
    <source>
        <dbReference type="Pfam" id="PF13304"/>
    </source>
</evidence>
<dbReference type="Pfam" id="PF13304">
    <property type="entry name" value="AAA_21"/>
    <property type="match status" value="1"/>
</dbReference>
<evidence type="ECO:0000259" key="1">
    <source>
        <dbReference type="Pfam" id="PF08242"/>
    </source>
</evidence>
<gene>
    <name evidence="3" type="ORF">WKV53_19020</name>
</gene>
<dbReference type="Gene3D" id="3.40.50.300">
    <property type="entry name" value="P-loop containing nucleotide triphosphate hydrolases"/>
    <property type="match status" value="1"/>
</dbReference>
<dbReference type="EMBL" id="JBBUKT010000008">
    <property type="protein sequence ID" value="MEK7952613.1"/>
    <property type="molecule type" value="Genomic_DNA"/>
</dbReference>
<reference evidence="3 4" key="1">
    <citation type="submission" date="2024-04" db="EMBL/GenBank/DDBJ databases">
        <title>Luteolibacter sp. isolated from soil.</title>
        <authorList>
            <person name="An J."/>
        </authorList>
    </citation>
    <scope>NUCLEOTIDE SEQUENCE [LARGE SCALE GENOMIC DNA]</scope>
    <source>
        <strain evidence="3 4">Y139</strain>
    </source>
</reference>
<dbReference type="Pfam" id="PF08242">
    <property type="entry name" value="Methyltransf_12"/>
    <property type="match status" value="1"/>
</dbReference>
<keyword evidence="4" id="KW-1185">Reference proteome</keyword>
<organism evidence="3 4">
    <name type="scientific">Luteolibacter soli</name>
    <dbReference type="NCBI Taxonomy" id="3135280"/>
    <lineage>
        <taxon>Bacteria</taxon>
        <taxon>Pseudomonadati</taxon>
        <taxon>Verrucomicrobiota</taxon>
        <taxon>Verrucomicrobiia</taxon>
        <taxon>Verrucomicrobiales</taxon>
        <taxon>Verrucomicrobiaceae</taxon>
        <taxon>Luteolibacter</taxon>
    </lineage>
</organism>
<comment type="caution">
    <text evidence="3">The sequence shown here is derived from an EMBL/GenBank/DDBJ whole genome shotgun (WGS) entry which is preliminary data.</text>
</comment>
<accession>A0ABU9AYI1</accession>
<feature type="domain" description="ATPase AAA-type core" evidence="2">
    <location>
        <begin position="211"/>
        <end position="282"/>
    </location>
</feature>
<dbReference type="RefSeq" id="WP_341406369.1">
    <property type="nucleotide sequence ID" value="NZ_JBBUKT010000008.1"/>
</dbReference>
<protein>
    <submittedName>
        <fullName evidence="3">AAA family ATPase</fullName>
    </submittedName>
</protein>
<dbReference type="InterPro" id="IPR027417">
    <property type="entry name" value="P-loop_NTPase"/>
</dbReference>
<dbReference type="PANTHER" id="PTHR43581">
    <property type="entry name" value="ATP/GTP PHOSPHATASE"/>
    <property type="match status" value="1"/>
</dbReference>
<evidence type="ECO:0000313" key="4">
    <source>
        <dbReference type="Proteomes" id="UP001371305"/>
    </source>
</evidence>
<proteinExistence type="predicted"/>
<dbReference type="InterPro" id="IPR029063">
    <property type="entry name" value="SAM-dependent_MTases_sf"/>
</dbReference>
<sequence length="601" mass="66808">MKFISIDLPALPDVNLGPIRMNNLGQVVVIAGRNGAGKSRLLNTITIATKKLLKITPIEQRIQSFTDALAQNRNPARHKDFFDALIKAQAELKYRRQFELSEDRSPVIVPFVPTQIGLTDPSQLAKGDILTQSKKVELPGIAHLSRGCFSKIQNVQDRYWEATHPATTISGDEVTAAKEEFGRLNLIVRQFLNTEITRSVNGEACLFGLPLGSTNLSAGQSVIVQLCIAIHAQGARLNDLIIFMDEPENHLHPAALLDMIEAVQSHIGNGQLWIATHSVPLLASVDASSIWWMEGNTIGKAGSTPEKVLTGLLGEEKRREQLASFLDLPFALASNRYAAECLVPPITVDHREDDPQTNQIREMFDRLRQTRGSLRILDFGAGKGRLASELAESWTEEVRRSIDYVAFDPSASDASECRSAISRLCGDAEGRLFHDATELRARFDAGSFDVVVMCNVLHEIHPSDWNGLFGEEGKVTKVLRPDGFLLLVEVQQLPYGEKAHQHGFIVLDTAQLKVLFAVTEQDNQEFIVDSRRDGWLKAHLIGRQLLTRYSAANRNAAFRDLTSTARDRIRDLRAGAGDYRQGRLHGFWLQQFANSQLALDE</sequence>
<dbReference type="InterPro" id="IPR051396">
    <property type="entry name" value="Bact_Antivir_Def_Nuclease"/>
</dbReference>
<name>A0ABU9AYI1_9BACT</name>
<feature type="domain" description="Methyltransferase type 12" evidence="1">
    <location>
        <begin position="377"/>
        <end position="485"/>
    </location>
</feature>
<dbReference type="PANTHER" id="PTHR43581:SF4">
    <property type="entry name" value="ATP_GTP PHOSPHATASE"/>
    <property type="match status" value="1"/>
</dbReference>
<dbReference type="SUPFAM" id="SSF52540">
    <property type="entry name" value="P-loop containing nucleoside triphosphate hydrolases"/>
    <property type="match status" value="1"/>
</dbReference>
<dbReference type="SUPFAM" id="SSF53335">
    <property type="entry name" value="S-adenosyl-L-methionine-dependent methyltransferases"/>
    <property type="match status" value="1"/>
</dbReference>
<dbReference type="InterPro" id="IPR003959">
    <property type="entry name" value="ATPase_AAA_core"/>
</dbReference>
<dbReference type="Proteomes" id="UP001371305">
    <property type="component" value="Unassembled WGS sequence"/>
</dbReference>
<dbReference type="InterPro" id="IPR013217">
    <property type="entry name" value="Methyltransf_12"/>
</dbReference>